<protein>
    <submittedName>
        <fullName evidence="1">Jg20564 protein</fullName>
    </submittedName>
</protein>
<dbReference type="EMBL" id="CAKXAJ010017232">
    <property type="protein sequence ID" value="CAH2216874.1"/>
    <property type="molecule type" value="Genomic_DNA"/>
</dbReference>
<evidence type="ECO:0000313" key="2">
    <source>
        <dbReference type="Proteomes" id="UP000838756"/>
    </source>
</evidence>
<proteinExistence type="predicted"/>
<evidence type="ECO:0000313" key="1">
    <source>
        <dbReference type="EMBL" id="CAH2216874.1"/>
    </source>
</evidence>
<gene>
    <name evidence="1" type="primary">jg20564</name>
    <name evidence="1" type="ORF">PAEG_LOCUS4824</name>
</gene>
<accession>A0A8S4QRJ6</accession>
<keyword evidence="2" id="KW-1185">Reference proteome</keyword>
<name>A0A8S4QRJ6_9NEOP</name>
<sequence>TYNSTTVPADTPAYVAIVTADKVTAIIPHIQREQWYHVRALAFTSTAEGKHSNSFNFKVNSNNENDLRMSCEKVMSETPVSAVIL</sequence>
<comment type="caution">
    <text evidence="1">The sequence shown here is derived from an EMBL/GenBank/DDBJ whole genome shotgun (WGS) entry which is preliminary data.</text>
</comment>
<organism evidence="1 2">
    <name type="scientific">Pararge aegeria aegeria</name>
    <dbReference type="NCBI Taxonomy" id="348720"/>
    <lineage>
        <taxon>Eukaryota</taxon>
        <taxon>Metazoa</taxon>
        <taxon>Ecdysozoa</taxon>
        <taxon>Arthropoda</taxon>
        <taxon>Hexapoda</taxon>
        <taxon>Insecta</taxon>
        <taxon>Pterygota</taxon>
        <taxon>Neoptera</taxon>
        <taxon>Endopterygota</taxon>
        <taxon>Lepidoptera</taxon>
        <taxon>Glossata</taxon>
        <taxon>Ditrysia</taxon>
        <taxon>Papilionoidea</taxon>
        <taxon>Nymphalidae</taxon>
        <taxon>Satyrinae</taxon>
        <taxon>Satyrini</taxon>
        <taxon>Parargina</taxon>
        <taxon>Pararge</taxon>
    </lineage>
</organism>
<feature type="non-terminal residue" evidence="1">
    <location>
        <position position="1"/>
    </location>
</feature>
<dbReference type="AlphaFoldDB" id="A0A8S4QRJ6"/>
<reference evidence="1" key="1">
    <citation type="submission" date="2022-03" db="EMBL/GenBank/DDBJ databases">
        <authorList>
            <person name="Lindestad O."/>
        </authorList>
    </citation>
    <scope>NUCLEOTIDE SEQUENCE</scope>
</reference>
<dbReference type="OrthoDB" id="6883439at2759"/>
<dbReference type="Proteomes" id="UP000838756">
    <property type="component" value="Unassembled WGS sequence"/>
</dbReference>